<evidence type="ECO:0000313" key="8">
    <source>
        <dbReference type="EMBL" id="WOJ95135.1"/>
    </source>
</evidence>
<evidence type="ECO:0000256" key="1">
    <source>
        <dbReference type="ARBA" id="ARBA00006247"/>
    </source>
</evidence>
<evidence type="ECO:0000256" key="6">
    <source>
        <dbReference type="SAM" id="SignalP"/>
    </source>
</evidence>
<reference evidence="8 9" key="1">
    <citation type="submission" date="2023-10" db="EMBL/GenBank/DDBJ databases">
        <title>Two novel species belonging to the OM43/NOR5 clade.</title>
        <authorList>
            <person name="Park M."/>
        </authorList>
    </citation>
    <scope>NUCLEOTIDE SEQUENCE [LARGE SCALE GENOMIC DNA]</scope>
    <source>
        <strain evidence="8 9">IMCC43200</strain>
    </source>
</reference>
<feature type="signal peptide" evidence="6">
    <location>
        <begin position="1"/>
        <end position="26"/>
    </location>
</feature>
<proteinExistence type="inferred from homology"/>
<keyword evidence="4" id="KW-0378">Hydrolase</keyword>
<dbReference type="InterPro" id="IPR011650">
    <property type="entry name" value="Peptidase_M20_dimer"/>
</dbReference>
<dbReference type="Gene3D" id="3.40.630.10">
    <property type="entry name" value="Zn peptidases"/>
    <property type="match status" value="1"/>
</dbReference>
<dbReference type="InterPro" id="IPR047177">
    <property type="entry name" value="Pept_M20A"/>
</dbReference>
<keyword evidence="5" id="KW-0862">Zinc</keyword>
<sequence length="509" mass="56409">MGTFRNSTAALSLSLSAVLGAYMVTAAVQSAQEFTSMQSADVERVEIEVDLDGAVERLAGGVRFPTISNEDRDDFDVEAFEAFHDYLEETFPNVHKTLTREVMGDPRPYSLLYTWEGKDPSLAPVILMAHQDVVPIASPDEWDYDPFAGTVDKGYLWGRGSWDDKGMIFAIMEATEMKIKEGFQPTRTYYFVMGQDEEVGGGEGVGHIADVLEKRGIAEAYLVFDESAPLAEGLFPGIPQNTALIGIAQKGYLALELRVDGVGGHSSQPPETSNIGILAAAIAKLEAAPFPYKLNDALRHQYRWMGPELPEDQHDMYAAVAFGDDDEITELEQQFIDMMEKQDLTRAMLHTTTAVTIIEGGVKANVLPPMARAVVNFRPTIGDSKEYIMDYVRDVIDDDRITITDVSQSTPATNIADPYSDQYKLIERTLRQIYDNDIMVAPFFVVGGADAKYFAAKPMGINTFTVTPLQLESVADLPRLHGVNERIQLEEVGRSIGFYYQLMTNIESQ</sequence>
<dbReference type="Proteomes" id="UP001626537">
    <property type="component" value="Chromosome"/>
</dbReference>
<dbReference type="PANTHER" id="PTHR45962">
    <property type="entry name" value="N-FATTY-ACYL-AMINO ACID SYNTHASE/HYDROLASE PM20D1"/>
    <property type="match status" value="1"/>
</dbReference>
<evidence type="ECO:0000313" key="9">
    <source>
        <dbReference type="Proteomes" id="UP001626537"/>
    </source>
</evidence>
<organism evidence="8 9">
    <name type="scientific">Congregibacter variabilis</name>
    <dbReference type="NCBI Taxonomy" id="3081200"/>
    <lineage>
        <taxon>Bacteria</taxon>
        <taxon>Pseudomonadati</taxon>
        <taxon>Pseudomonadota</taxon>
        <taxon>Gammaproteobacteria</taxon>
        <taxon>Cellvibrionales</taxon>
        <taxon>Halieaceae</taxon>
        <taxon>Congregibacter</taxon>
    </lineage>
</organism>
<gene>
    <name evidence="8" type="ORF">R0135_08160</name>
</gene>
<dbReference type="InterPro" id="IPR036264">
    <property type="entry name" value="Bact_exopeptidase_dim_dom"/>
</dbReference>
<dbReference type="PANTHER" id="PTHR45962:SF1">
    <property type="entry name" value="N-FATTY-ACYL-AMINO ACID SYNTHASE_HYDROLASE PM20D1"/>
    <property type="match status" value="1"/>
</dbReference>
<evidence type="ECO:0000256" key="4">
    <source>
        <dbReference type="ARBA" id="ARBA00022801"/>
    </source>
</evidence>
<feature type="domain" description="Peptidase M20 dimerisation" evidence="7">
    <location>
        <begin position="247"/>
        <end position="398"/>
    </location>
</feature>
<dbReference type="Gene3D" id="1.10.150.900">
    <property type="match status" value="1"/>
</dbReference>
<protein>
    <submittedName>
        <fullName evidence="8">M20/M25/M40 family metallo-hydrolase</fullName>
    </submittedName>
</protein>
<dbReference type="SUPFAM" id="SSF53187">
    <property type="entry name" value="Zn-dependent exopeptidases"/>
    <property type="match status" value="1"/>
</dbReference>
<keyword evidence="3" id="KW-0479">Metal-binding</keyword>
<comment type="similarity">
    <text evidence="1">Belongs to the peptidase M20A family.</text>
</comment>
<evidence type="ECO:0000256" key="5">
    <source>
        <dbReference type="ARBA" id="ARBA00022833"/>
    </source>
</evidence>
<evidence type="ECO:0000256" key="3">
    <source>
        <dbReference type="ARBA" id="ARBA00022723"/>
    </source>
</evidence>
<feature type="chain" id="PRO_5045663036" evidence="6">
    <location>
        <begin position="27"/>
        <end position="509"/>
    </location>
</feature>
<keyword evidence="2" id="KW-0645">Protease</keyword>
<dbReference type="SUPFAM" id="SSF55031">
    <property type="entry name" value="Bacterial exopeptidase dimerisation domain"/>
    <property type="match status" value="1"/>
</dbReference>
<dbReference type="EMBL" id="CP136864">
    <property type="protein sequence ID" value="WOJ95135.1"/>
    <property type="molecule type" value="Genomic_DNA"/>
</dbReference>
<keyword evidence="6" id="KW-0732">Signal</keyword>
<evidence type="ECO:0000256" key="2">
    <source>
        <dbReference type="ARBA" id="ARBA00022670"/>
    </source>
</evidence>
<dbReference type="Pfam" id="PF01546">
    <property type="entry name" value="Peptidase_M20"/>
    <property type="match status" value="1"/>
</dbReference>
<dbReference type="InterPro" id="IPR002933">
    <property type="entry name" value="Peptidase_M20"/>
</dbReference>
<accession>A0ABZ0I7I4</accession>
<dbReference type="Gene3D" id="3.30.70.360">
    <property type="match status" value="1"/>
</dbReference>
<name>A0ABZ0I7I4_9GAMM</name>
<dbReference type="Pfam" id="PF07687">
    <property type="entry name" value="M20_dimer"/>
    <property type="match status" value="1"/>
</dbReference>
<evidence type="ECO:0000259" key="7">
    <source>
        <dbReference type="Pfam" id="PF07687"/>
    </source>
</evidence>
<keyword evidence="9" id="KW-1185">Reference proteome</keyword>
<dbReference type="RefSeq" id="WP_407349769.1">
    <property type="nucleotide sequence ID" value="NZ_CP136864.1"/>
</dbReference>